<dbReference type="InterPro" id="IPR057670">
    <property type="entry name" value="SH3_retrovirus"/>
</dbReference>
<evidence type="ECO:0000259" key="1">
    <source>
        <dbReference type="Pfam" id="PF25597"/>
    </source>
</evidence>
<protein>
    <recommendedName>
        <fullName evidence="1">Retroviral polymerase SH3-like domain-containing protein</fullName>
    </recommendedName>
</protein>
<gene>
    <name evidence="2" type="ORF">C1H46_020880</name>
</gene>
<dbReference type="Proteomes" id="UP000315295">
    <property type="component" value="Unassembled WGS sequence"/>
</dbReference>
<evidence type="ECO:0000313" key="3">
    <source>
        <dbReference type="Proteomes" id="UP000315295"/>
    </source>
</evidence>
<dbReference type="Pfam" id="PF25597">
    <property type="entry name" value="SH3_retrovirus"/>
    <property type="match status" value="1"/>
</dbReference>
<reference evidence="2 3" key="1">
    <citation type="journal article" date="2019" name="G3 (Bethesda)">
        <title>Sequencing of a Wild Apple (Malus baccata) Genome Unravels the Differences Between Cultivated and Wild Apple Species Regarding Disease Resistance and Cold Tolerance.</title>
        <authorList>
            <person name="Chen X."/>
        </authorList>
    </citation>
    <scope>NUCLEOTIDE SEQUENCE [LARGE SCALE GENOMIC DNA]</scope>
    <source>
        <strain evidence="3">cv. Shandingzi</strain>
        <tissue evidence="2">Leaves</tissue>
    </source>
</reference>
<dbReference type="AlphaFoldDB" id="A0A540M457"/>
<proteinExistence type="predicted"/>
<evidence type="ECO:0000313" key="2">
    <source>
        <dbReference type="EMBL" id="TQD93533.1"/>
    </source>
</evidence>
<accession>A0A540M457</accession>
<keyword evidence="3" id="KW-1185">Reference proteome</keyword>
<dbReference type="EMBL" id="VIEB01000365">
    <property type="protein sequence ID" value="TQD93533.1"/>
    <property type="molecule type" value="Genomic_DNA"/>
</dbReference>
<name>A0A540M457_MALBA</name>
<organism evidence="2 3">
    <name type="scientific">Malus baccata</name>
    <name type="common">Siberian crab apple</name>
    <name type="synonym">Pyrus baccata</name>
    <dbReference type="NCBI Taxonomy" id="106549"/>
    <lineage>
        <taxon>Eukaryota</taxon>
        <taxon>Viridiplantae</taxon>
        <taxon>Streptophyta</taxon>
        <taxon>Embryophyta</taxon>
        <taxon>Tracheophyta</taxon>
        <taxon>Spermatophyta</taxon>
        <taxon>Magnoliopsida</taxon>
        <taxon>eudicotyledons</taxon>
        <taxon>Gunneridae</taxon>
        <taxon>Pentapetalae</taxon>
        <taxon>rosids</taxon>
        <taxon>fabids</taxon>
        <taxon>Rosales</taxon>
        <taxon>Rosaceae</taxon>
        <taxon>Amygdaloideae</taxon>
        <taxon>Maleae</taxon>
        <taxon>Malus</taxon>
    </lineage>
</organism>
<sequence length="144" mass="16208">MPSRVVEFCTPLQVSMEHVPVVSTNTLTPQVFGCIAYVHIHKIHRNKLDPCALRCVFMGFASHQKGYKCYHPVTRYMYITMDVTFSELEYFYALVSPPFDHKGESSSCDLDGDFEWLDVQEVTVSGGMYGVVSSDVVDARSPLA</sequence>
<comment type="caution">
    <text evidence="2">The sequence shown here is derived from an EMBL/GenBank/DDBJ whole genome shotgun (WGS) entry which is preliminary data.</text>
</comment>
<feature type="domain" description="Retroviral polymerase SH3-like" evidence="1">
    <location>
        <begin position="34"/>
        <end position="91"/>
    </location>
</feature>